<dbReference type="RefSeq" id="WP_198323664.1">
    <property type="nucleotide sequence ID" value="NZ_CP104311.1"/>
</dbReference>
<feature type="transmembrane region" description="Helical" evidence="1">
    <location>
        <begin position="231"/>
        <end position="255"/>
    </location>
</feature>
<dbReference type="InterPro" id="IPR046278">
    <property type="entry name" value="DUF6311"/>
</dbReference>
<evidence type="ECO:0000256" key="1">
    <source>
        <dbReference type="SAM" id="Phobius"/>
    </source>
</evidence>
<accession>A0ABZ2F6E4</accession>
<keyword evidence="1" id="KW-1133">Transmembrane helix</keyword>
<gene>
    <name evidence="3" type="ORF">N4J17_15540</name>
</gene>
<keyword evidence="4" id="KW-1185">Reference proteome</keyword>
<dbReference type="EMBL" id="CP104311">
    <property type="protein sequence ID" value="WWF01861.1"/>
    <property type="molecule type" value="Genomic_DNA"/>
</dbReference>
<evidence type="ECO:0000259" key="2">
    <source>
        <dbReference type="Pfam" id="PF19830"/>
    </source>
</evidence>
<dbReference type="Proteomes" id="UP001359308">
    <property type="component" value="Chromosome"/>
</dbReference>
<feature type="transmembrane region" description="Helical" evidence="1">
    <location>
        <begin position="12"/>
        <end position="34"/>
    </location>
</feature>
<feature type="domain" description="DUF6311" evidence="2">
    <location>
        <begin position="19"/>
        <end position="358"/>
    </location>
</feature>
<evidence type="ECO:0000313" key="3">
    <source>
        <dbReference type="EMBL" id="WWF01861.1"/>
    </source>
</evidence>
<evidence type="ECO:0000313" key="4">
    <source>
        <dbReference type="Proteomes" id="UP001359308"/>
    </source>
</evidence>
<dbReference type="Pfam" id="PF19830">
    <property type="entry name" value="DUF6311"/>
    <property type="match status" value="1"/>
</dbReference>
<keyword evidence="1" id="KW-0812">Transmembrane</keyword>
<keyword evidence="1" id="KW-0472">Membrane</keyword>
<feature type="transmembrane region" description="Helical" evidence="1">
    <location>
        <begin position="163"/>
        <end position="179"/>
    </location>
</feature>
<proteinExistence type="predicted"/>
<feature type="transmembrane region" description="Helical" evidence="1">
    <location>
        <begin position="322"/>
        <end position="340"/>
    </location>
</feature>
<organism evidence="3 4">
    <name type="scientific">Methylococcus capsulatus</name>
    <dbReference type="NCBI Taxonomy" id="414"/>
    <lineage>
        <taxon>Bacteria</taxon>
        <taxon>Pseudomonadati</taxon>
        <taxon>Pseudomonadota</taxon>
        <taxon>Gammaproteobacteria</taxon>
        <taxon>Methylococcales</taxon>
        <taxon>Methylococcaceae</taxon>
        <taxon>Methylococcus</taxon>
    </lineage>
</organism>
<name>A0ABZ2F6E4_METCP</name>
<reference evidence="3 4" key="1">
    <citation type="submission" date="2022-09" db="EMBL/GenBank/DDBJ databases">
        <authorList>
            <person name="Giprobiosintez L."/>
        </authorList>
    </citation>
    <scope>NUCLEOTIDE SEQUENCE [LARGE SCALE GENOMIC DNA]</scope>
    <source>
        <strain evidence="4">VKPM-B-12549 (GBS-15)</strain>
    </source>
</reference>
<feature type="transmembrane region" description="Helical" evidence="1">
    <location>
        <begin position="115"/>
        <end position="133"/>
    </location>
</feature>
<sequence>MIDHAAWHREAINPVSASFVGLVVFFALTGGRVLHPGYVDWLIGQDPIMVDRAMHYLGWEFFRHSPVLQFPLGANPTYGSEISSSIVFTDSIPLLALLLKPFEGILPEPFQYSGFWILTSFCLQAVFAWKILFAIGNDRILALTGCVFFALAPPALWRLTAHYALFAQWVLLAGLYLYVRRSFSGPSWYLLLAVTALIHAYLLFMVAGLFVADLLQRRWLGQTSTARTITVFATGTALTVLVMWGVGYFMVGAGVDIGGFGYYRMNLLAPIDPDSDWSILLRDQRQGPGDYGGFSYLGLGMLGLMSVGLYETLKSRGLEWNARRLTPLVLLSLCLYLFAISNHIAIGDNEIVAYGIPVPV</sequence>
<feature type="transmembrane region" description="Helical" evidence="1">
    <location>
        <begin position="291"/>
        <end position="310"/>
    </location>
</feature>
<feature type="transmembrane region" description="Helical" evidence="1">
    <location>
        <begin position="188"/>
        <end position="211"/>
    </location>
</feature>
<protein>
    <submittedName>
        <fullName evidence="3">DUF6311 domain-containing protein</fullName>
    </submittedName>
</protein>